<proteinExistence type="predicted"/>
<dbReference type="AlphaFoldDB" id="A0A098VT06"/>
<name>A0A098VT06_9MICR</name>
<evidence type="ECO:0000313" key="6">
    <source>
        <dbReference type="Proteomes" id="UP000029725"/>
    </source>
</evidence>
<evidence type="ECO:0000256" key="4">
    <source>
        <dbReference type="SAM" id="SignalP"/>
    </source>
</evidence>
<keyword evidence="3" id="KW-0472">Membrane</keyword>
<protein>
    <submittedName>
        <fullName evidence="5">Uncharacterized protein</fullName>
    </submittedName>
</protein>
<feature type="chain" id="PRO_5001942009" evidence="4">
    <location>
        <begin position="23"/>
        <end position="583"/>
    </location>
</feature>
<feature type="transmembrane region" description="Helical" evidence="3">
    <location>
        <begin position="521"/>
        <end position="543"/>
    </location>
</feature>
<feature type="transmembrane region" description="Helical" evidence="3">
    <location>
        <begin position="269"/>
        <end position="291"/>
    </location>
</feature>
<dbReference type="HOGENOM" id="CLU_467742_0_0_1"/>
<feature type="transmembrane region" description="Helical" evidence="3">
    <location>
        <begin position="549"/>
        <end position="568"/>
    </location>
</feature>
<dbReference type="EMBL" id="JMKJ01000166">
    <property type="protein sequence ID" value="KGG51904.1"/>
    <property type="molecule type" value="Genomic_DNA"/>
</dbReference>
<sequence length="583" mass="65812">MTPRKLLFLVALISIFISLSFQLRKRDILSGDFLEDIKGNTNEIDLLKEAIKILEREILEREILEREILEREIENQKKSKKSGRRHNSSKNIKANNGLSESTDFSSKNHLTLHTILKKTQTRLEELGGNNQRENTKALKPEENEPLKPEENELEALKKDVLASLKAAQNFFTDIKSLLSEVNLKDKKQYLQKKKTQLESKENNLNMIIAQMNQKKGVPNGNNALKALKALKKYLNKLNGQLSALKLHLSGLPKKKQLPQTGQQDALSRLFTWALNLINQPFAFCASFYGYAKTHVVASGLHTTAGMLKMIVPLLYTWAVSSILDLVFVLIPFTYQRLVTPVGDPISTDVHGFTNGTLSQTPHAHWLYTLTPADKSVLIFGVFFLQVVLVPLGLLLASEPKDANTRGLSAAAVGTPPTKRKWQRKIEATVSFLTSYFVFFDINCRIAVTPLRTIALQLFPGDYGALKKAPLKLSMAVSIFLFSADTLVCLYRNKRLPMPVSFLKQLFGWPTQGDQSGLLAEFVLFIYFTFLGTYIVSVTSMVWFEFWASKAFFSEAMLSLVFFVLYKYAPAFNNSKKNNPTKQS</sequence>
<comment type="caution">
    <text evidence="5">The sequence shown here is derived from an EMBL/GenBank/DDBJ whole genome shotgun (WGS) entry which is preliminary data.</text>
</comment>
<keyword evidence="6" id="KW-1185">Reference proteome</keyword>
<accession>A0A098VT06</accession>
<evidence type="ECO:0000256" key="2">
    <source>
        <dbReference type="SAM" id="MobiDB-lite"/>
    </source>
</evidence>
<feature type="transmembrane region" description="Helical" evidence="3">
    <location>
        <begin position="428"/>
        <end position="450"/>
    </location>
</feature>
<keyword evidence="4" id="KW-0732">Signal</keyword>
<feature type="compositionally biased region" description="Basic and acidic residues" evidence="2">
    <location>
        <begin position="133"/>
        <end position="148"/>
    </location>
</feature>
<feature type="compositionally biased region" description="Basic residues" evidence="2">
    <location>
        <begin position="78"/>
        <end position="88"/>
    </location>
</feature>
<evidence type="ECO:0000256" key="1">
    <source>
        <dbReference type="SAM" id="Coils"/>
    </source>
</evidence>
<evidence type="ECO:0000313" key="5">
    <source>
        <dbReference type="EMBL" id="KGG51904.1"/>
    </source>
</evidence>
<evidence type="ECO:0000256" key="3">
    <source>
        <dbReference type="SAM" id="Phobius"/>
    </source>
</evidence>
<keyword evidence="3" id="KW-1133">Transmembrane helix</keyword>
<feature type="region of interest" description="Disordered" evidence="2">
    <location>
        <begin position="75"/>
        <end position="104"/>
    </location>
</feature>
<organism evidence="5 6">
    <name type="scientific">Mitosporidium daphniae</name>
    <dbReference type="NCBI Taxonomy" id="1485682"/>
    <lineage>
        <taxon>Eukaryota</taxon>
        <taxon>Fungi</taxon>
        <taxon>Fungi incertae sedis</taxon>
        <taxon>Microsporidia</taxon>
        <taxon>Mitosporidium</taxon>
    </lineage>
</organism>
<reference evidence="5 6" key="1">
    <citation type="submission" date="2014-04" db="EMBL/GenBank/DDBJ databases">
        <title>A new species of microsporidia sheds light on the evolution of extreme parasitism.</title>
        <authorList>
            <person name="Haag K.L."/>
            <person name="James T.Y."/>
            <person name="Larsson R."/>
            <person name="Schaer T.M."/>
            <person name="Refardt D."/>
            <person name="Pombert J.-F."/>
            <person name="Ebert D."/>
        </authorList>
    </citation>
    <scope>NUCLEOTIDE SEQUENCE [LARGE SCALE GENOMIC DNA]</scope>
    <source>
        <strain evidence="5 6">UGP3</strain>
        <tissue evidence="5">Spores</tissue>
    </source>
</reference>
<feature type="transmembrane region" description="Helical" evidence="3">
    <location>
        <begin position="312"/>
        <end position="334"/>
    </location>
</feature>
<feature type="compositionally biased region" description="Polar residues" evidence="2">
    <location>
        <begin position="89"/>
        <end position="104"/>
    </location>
</feature>
<dbReference type="Proteomes" id="UP000029725">
    <property type="component" value="Unassembled WGS sequence"/>
</dbReference>
<dbReference type="RefSeq" id="XP_013238331.1">
    <property type="nucleotide sequence ID" value="XM_013382877.1"/>
</dbReference>
<feature type="signal peptide" evidence="4">
    <location>
        <begin position="1"/>
        <end position="22"/>
    </location>
</feature>
<keyword evidence="3" id="KW-0812">Transmembrane</keyword>
<feature type="transmembrane region" description="Helical" evidence="3">
    <location>
        <begin position="470"/>
        <end position="490"/>
    </location>
</feature>
<dbReference type="VEuPathDB" id="MicrosporidiaDB:DI09_24p250"/>
<keyword evidence="1" id="KW-0175">Coiled coil</keyword>
<feature type="coiled-coil region" evidence="1">
    <location>
        <begin position="180"/>
        <end position="214"/>
    </location>
</feature>
<gene>
    <name evidence="5" type="ORF">DI09_24p250</name>
</gene>
<feature type="transmembrane region" description="Helical" evidence="3">
    <location>
        <begin position="376"/>
        <end position="396"/>
    </location>
</feature>
<feature type="region of interest" description="Disordered" evidence="2">
    <location>
        <begin position="122"/>
        <end position="148"/>
    </location>
</feature>
<dbReference type="GeneID" id="25259218"/>